<gene>
    <name evidence="2" type="ORF">Cgig2_010008</name>
</gene>
<sequence length="169" mass="18274">MGLGGVGHLVHLCISWFPCCGGHDLVVEGRALPSSSPTAFSYLEDTPATPNYRPSSENGSEHLDLLCASKNDKQHLVLGMLRGLLKFSMIPSTASSHMIPRFLELSSFESLGKEKGNKNHTNMKIPSIHMVNALSHWAVLLHNALDANPPEKALPLGPGDLELCLLDIT</sequence>
<comment type="caution">
    <text evidence="2">The sequence shown here is derived from an EMBL/GenBank/DDBJ whole genome shotgun (WGS) entry which is preliminary data.</text>
</comment>
<dbReference type="EMBL" id="JAKOGI010000929">
    <property type="protein sequence ID" value="KAJ8429142.1"/>
    <property type="molecule type" value="Genomic_DNA"/>
</dbReference>
<keyword evidence="1" id="KW-0732">Signal</keyword>
<reference evidence="2" key="1">
    <citation type="submission" date="2022-04" db="EMBL/GenBank/DDBJ databases">
        <title>Carnegiea gigantea Genome sequencing and assembly v2.</title>
        <authorList>
            <person name="Copetti D."/>
            <person name="Sanderson M.J."/>
            <person name="Burquez A."/>
            <person name="Wojciechowski M.F."/>
        </authorList>
    </citation>
    <scope>NUCLEOTIDE SEQUENCE</scope>
    <source>
        <strain evidence="2">SGP5-SGP5p</strain>
        <tissue evidence="2">Aerial part</tissue>
    </source>
</reference>
<protein>
    <submittedName>
        <fullName evidence="2">Uncharacterized protein</fullName>
    </submittedName>
</protein>
<feature type="signal peptide" evidence="1">
    <location>
        <begin position="1"/>
        <end position="22"/>
    </location>
</feature>
<feature type="chain" id="PRO_5040187675" evidence="1">
    <location>
        <begin position="23"/>
        <end position="169"/>
    </location>
</feature>
<organism evidence="2 3">
    <name type="scientific">Carnegiea gigantea</name>
    <dbReference type="NCBI Taxonomy" id="171969"/>
    <lineage>
        <taxon>Eukaryota</taxon>
        <taxon>Viridiplantae</taxon>
        <taxon>Streptophyta</taxon>
        <taxon>Embryophyta</taxon>
        <taxon>Tracheophyta</taxon>
        <taxon>Spermatophyta</taxon>
        <taxon>Magnoliopsida</taxon>
        <taxon>eudicotyledons</taxon>
        <taxon>Gunneridae</taxon>
        <taxon>Pentapetalae</taxon>
        <taxon>Caryophyllales</taxon>
        <taxon>Cactineae</taxon>
        <taxon>Cactaceae</taxon>
        <taxon>Cactoideae</taxon>
        <taxon>Echinocereeae</taxon>
        <taxon>Carnegiea</taxon>
    </lineage>
</organism>
<proteinExistence type="predicted"/>
<evidence type="ECO:0000256" key="1">
    <source>
        <dbReference type="SAM" id="SignalP"/>
    </source>
</evidence>
<evidence type="ECO:0000313" key="2">
    <source>
        <dbReference type="EMBL" id="KAJ8429142.1"/>
    </source>
</evidence>
<accession>A0A9Q1JQF3</accession>
<name>A0A9Q1JQF3_9CARY</name>
<dbReference type="AlphaFoldDB" id="A0A9Q1JQF3"/>
<evidence type="ECO:0000313" key="3">
    <source>
        <dbReference type="Proteomes" id="UP001153076"/>
    </source>
</evidence>
<dbReference type="Proteomes" id="UP001153076">
    <property type="component" value="Unassembled WGS sequence"/>
</dbReference>
<keyword evidence="3" id="KW-1185">Reference proteome</keyword>